<comment type="caution">
    <text evidence="1">The sequence shown here is derived from an EMBL/GenBank/DDBJ whole genome shotgun (WGS) entry which is preliminary data.</text>
</comment>
<proteinExistence type="predicted"/>
<dbReference type="EMBL" id="JANIDY010000006">
    <property type="protein sequence ID" value="MCX5618802.1"/>
    <property type="molecule type" value="Genomic_DNA"/>
</dbReference>
<dbReference type="RefSeq" id="WP_266117324.1">
    <property type="nucleotide sequence ID" value="NZ_JANIDY010000006.1"/>
</dbReference>
<evidence type="ECO:0000313" key="2">
    <source>
        <dbReference type="Proteomes" id="UP001165576"/>
    </source>
</evidence>
<dbReference type="Proteomes" id="UP001165576">
    <property type="component" value="Unassembled WGS sequence"/>
</dbReference>
<gene>
    <name evidence="1" type="ORF">NQF86_09045</name>
</gene>
<sequence length="138" mass="16433">MQYSYDYIPDCDEFVQAGPKVMKAFREWFLSTLDDRTEVFEGYVQSCKGFEGWKADYSVSSLKELGRWLYAQSSREELYDENEKITNLFRKIVVNTSVYFALVFLHNYKRLRWEFNLTKKVILAMGSLLLRILASMFR</sequence>
<reference evidence="1" key="1">
    <citation type="submission" date="2022-07" db="EMBL/GenBank/DDBJ databases">
        <title>Bombella genomes.</title>
        <authorList>
            <person name="Harer L."/>
            <person name="Styblova S."/>
            <person name="Ehrmann M."/>
        </authorList>
    </citation>
    <scope>NUCLEOTIDE SEQUENCE</scope>
    <source>
        <strain evidence="1">TMW 2.2543</strain>
    </source>
</reference>
<protein>
    <submittedName>
        <fullName evidence="1">Uncharacterized protein</fullName>
    </submittedName>
</protein>
<accession>A0ABT3WI91</accession>
<evidence type="ECO:0000313" key="1">
    <source>
        <dbReference type="EMBL" id="MCX5618802.1"/>
    </source>
</evidence>
<organism evidence="1 2">
    <name type="scientific">Bombella pluederhausensis</name>
    <dbReference type="NCBI Taxonomy" id="2967336"/>
    <lineage>
        <taxon>Bacteria</taxon>
        <taxon>Pseudomonadati</taxon>
        <taxon>Pseudomonadota</taxon>
        <taxon>Alphaproteobacteria</taxon>
        <taxon>Acetobacterales</taxon>
        <taxon>Acetobacteraceae</taxon>
        <taxon>Bombella</taxon>
    </lineage>
</organism>
<name>A0ABT3WI91_9PROT</name>
<keyword evidence="2" id="KW-1185">Reference proteome</keyword>